<dbReference type="CDD" id="cd07324">
    <property type="entry name" value="M48C_Oma1-like"/>
    <property type="match status" value="1"/>
</dbReference>
<sequence length="444" mass="47305">MRALVRTCLIALLCAAVPWAAFAKGLLRDPDIEYALGRLASPLFTAAGLSASRMRIVVVDDDEPNAFVVDNQHIFIHSGLILRLKSASELQAVLAHEIAHITGGHIARRAANSRAASQAAMIGMMLSGVAIAAGADGRAATGVALGVAGSAQRVLFGHTRAEESSADQTGIRIMARAGVPPQAMLDVLELFRGQEVLAESRQDPYARTHPLSRDRLRALRGYAAASKVTSNRDAEADYWYARARGKLEAFIRPPSATLRKVKASDASDIALMRRAVALHRIPKPKEAIATINTLVAKRPKDPYFAELQGQILLESRQFSAAVAAYRRAAQLAPREAQIQSGLGRALLATGDKGALGSAIKALEAARAREPWDPTTLRHLASAYAQSGNEGMATLNAAEAHVLRGDFAAALPLAKRAGAALGHASVGWNRAQDVIDACERVLNRK</sequence>
<dbReference type="InterPro" id="IPR019734">
    <property type="entry name" value="TPR_rpt"/>
</dbReference>
<dbReference type="PANTHER" id="PTHR22726:SF1">
    <property type="entry name" value="METALLOENDOPEPTIDASE OMA1, MITOCHONDRIAL"/>
    <property type="match status" value="1"/>
</dbReference>
<dbReference type="Gene3D" id="1.25.40.10">
    <property type="entry name" value="Tetratricopeptide repeat domain"/>
    <property type="match status" value="1"/>
</dbReference>
<keyword evidence="7" id="KW-0802">TPR repeat</keyword>
<feature type="chain" id="PRO_5045627985" evidence="8">
    <location>
        <begin position="24"/>
        <end position="444"/>
    </location>
</feature>
<proteinExistence type="predicted"/>
<dbReference type="InterPro" id="IPR051156">
    <property type="entry name" value="Mito/Outer_Membr_Metalloprot"/>
</dbReference>
<evidence type="ECO:0000256" key="8">
    <source>
        <dbReference type="SAM" id="SignalP"/>
    </source>
</evidence>
<evidence type="ECO:0000256" key="1">
    <source>
        <dbReference type="ARBA" id="ARBA00001947"/>
    </source>
</evidence>
<accession>A0ABP7KE03</accession>
<dbReference type="Pfam" id="PF01435">
    <property type="entry name" value="Peptidase_M48"/>
    <property type="match status" value="1"/>
</dbReference>
<keyword evidence="4" id="KW-0378">Hydrolase</keyword>
<keyword evidence="6 10" id="KW-0482">Metalloprotease</keyword>
<keyword evidence="2" id="KW-0645">Protease</keyword>
<name>A0ABP7KE03_9RHOB</name>
<dbReference type="InterPro" id="IPR001915">
    <property type="entry name" value="Peptidase_M48"/>
</dbReference>
<comment type="caution">
    <text evidence="10">The sequence shown here is derived from an EMBL/GenBank/DDBJ whole genome shotgun (WGS) entry which is preliminary data.</text>
</comment>
<feature type="signal peptide" evidence="8">
    <location>
        <begin position="1"/>
        <end position="23"/>
    </location>
</feature>
<dbReference type="EMBL" id="BAABDF010000007">
    <property type="protein sequence ID" value="GAA3873835.1"/>
    <property type="molecule type" value="Genomic_DNA"/>
</dbReference>
<keyword evidence="5" id="KW-0862">Zinc</keyword>
<dbReference type="SUPFAM" id="SSF48452">
    <property type="entry name" value="TPR-like"/>
    <property type="match status" value="1"/>
</dbReference>
<evidence type="ECO:0000313" key="10">
    <source>
        <dbReference type="EMBL" id="GAA3873835.1"/>
    </source>
</evidence>
<dbReference type="Proteomes" id="UP001399917">
    <property type="component" value="Unassembled WGS sequence"/>
</dbReference>
<dbReference type="RefSeq" id="WP_344847524.1">
    <property type="nucleotide sequence ID" value="NZ_BAABDF010000007.1"/>
</dbReference>
<dbReference type="Gene3D" id="3.30.2010.10">
    <property type="entry name" value="Metalloproteases ('zincins'), catalytic domain"/>
    <property type="match status" value="1"/>
</dbReference>
<keyword evidence="3" id="KW-0479">Metal-binding</keyword>
<protein>
    <submittedName>
        <fullName evidence="10">M48 family metalloprotease</fullName>
    </submittedName>
</protein>
<dbReference type="PROSITE" id="PS50005">
    <property type="entry name" value="TPR"/>
    <property type="match status" value="1"/>
</dbReference>
<comment type="cofactor">
    <cofactor evidence="1">
        <name>Zn(2+)</name>
        <dbReference type="ChEBI" id="CHEBI:29105"/>
    </cofactor>
</comment>
<evidence type="ECO:0000256" key="3">
    <source>
        <dbReference type="ARBA" id="ARBA00022723"/>
    </source>
</evidence>
<evidence type="ECO:0000256" key="7">
    <source>
        <dbReference type="PROSITE-ProRule" id="PRU00339"/>
    </source>
</evidence>
<keyword evidence="11" id="KW-1185">Reference proteome</keyword>
<dbReference type="PANTHER" id="PTHR22726">
    <property type="entry name" value="METALLOENDOPEPTIDASE OMA1"/>
    <property type="match status" value="1"/>
</dbReference>
<evidence type="ECO:0000259" key="9">
    <source>
        <dbReference type="Pfam" id="PF01435"/>
    </source>
</evidence>
<evidence type="ECO:0000256" key="2">
    <source>
        <dbReference type="ARBA" id="ARBA00022670"/>
    </source>
</evidence>
<evidence type="ECO:0000256" key="6">
    <source>
        <dbReference type="ARBA" id="ARBA00023049"/>
    </source>
</evidence>
<evidence type="ECO:0000313" key="11">
    <source>
        <dbReference type="Proteomes" id="UP001399917"/>
    </source>
</evidence>
<feature type="repeat" description="TPR" evidence="7">
    <location>
        <begin position="302"/>
        <end position="335"/>
    </location>
</feature>
<evidence type="ECO:0000256" key="5">
    <source>
        <dbReference type="ARBA" id="ARBA00022833"/>
    </source>
</evidence>
<gene>
    <name evidence="10" type="ORF">GCM10022404_24630</name>
</gene>
<keyword evidence="8" id="KW-0732">Signal</keyword>
<reference evidence="11" key="1">
    <citation type="journal article" date="2019" name="Int. J. Syst. Evol. Microbiol.">
        <title>The Global Catalogue of Microorganisms (GCM) 10K type strain sequencing project: providing services to taxonomists for standard genome sequencing and annotation.</title>
        <authorList>
            <consortium name="The Broad Institute Genomics Platform"/>
            <consortium name="The Broad Institute Genome Sequencing Center for Infectious Disease"/>
            <person name="Wu L."/>
            <person name="Ma J."/>
        </authorList>
    </citation>
    <scope>NUCLEOTIDE SEQUENCE [LARGE SCALE GENOMIC DNA]</scope>
    <source>
        <strain evidence="11">JCM 17190</strain>
    </source>
</reference>
<organism evidence="10 11">
    <name type="scientific">Celeribacter arenosi</name>
    <dbReference type="NCBI Taxonomy" id="792649"/>
    <lineage>
        <taxon>Bacteria</taxon>
        <taxon>Pseudomonadati</taxon>
        <taxon>Pseudomonadota</taxon>
        <taxon>Alphaproteobacteria</taxon>
        <taxon>Rhodobacterales</taxon>
        <taxon>Roseobacteraceae</taxon>
        <taxon>Celeribacter</taxon>
    </lineage>
</organism>
<evidence type="ECO:0000256" key="4">
    <source>
        <dbReference type="ARBA" id="ARBA00022801"/>
    </source>
</evidence>
<feature type="domain" description="Peptidase M48" evidence="9">
    <location>
        <begin position="38"/>
        <end position="222"/>
    </location>
</feature>
<dbReference type="GO" id="GO:0008237">
    <property type="term" value="F:metallopeptidase activity"/>
    <property type="evidence" value="ECO:0007669"/>
    <property type="project" value="UniProtKB-KW"/>
</dbReference>
<dbReference type="InterPro" id="IPR011990">
    <property type="entry name" value="TPR-like_helical_dom_sf"/>
</dbReference>